<evidence type="ECO:0000313" key="5">
    <source>
        <dbReference type="Proteomes" id="UP000481087"/>
    </source>
</evidence>
<keyword evidence="2" id="KW-0178">Competence</keyword>
<comment type="caution">
    <text evidence="4">The sequence shown here is derived from an EMBL/GenBank/DDBJ whole genome shotgun (WGS) entry which is preliminary data.</text>
</comment>
<feature type="transmembrane region" description="Helical" evidence="3">
    <location>
        <begin position="20"/>
        <end position="44"/>
    </location>
</feature>
<keyword evidence="5" id="KW-1185">Reference proteome</keyword>
<dbReference type="Proteomes" id="UP000481087">
    <property type="component" value="Unassembled WGS sequence"/>
</dbReference>
<dbReference type="GO" id="GO:0030420">
    <property type="term" value="P:establishment of competence for transformation"/>
    <property type="evidence" value="ECO:0007669"/>
    <property type="project" value="UniProtKB-KW"/>
</dbReference>
<comment type="subcellular location">
    <subcellularLocation>
        <location evidence="1">Cell surface</location>
    </subcellularLocation>
</comment>
<dbReference type="InterPro" id="IPR012902">
    <property type="entry name" value="N_methyl_site"/>
</dbReference>
<dbReference type="EMBL" id="WTUZ01000040">
    <property type="protein sequence ID" value="MZQ87349.1"/>
    <property type="molecule type" value="Genomic_DNA"/>
</dbReference>
<organism evidence="4 5">
    <name type="scientific">Paenibacillus silvestris</name>
    <dbReference type="NCBI Taxonomy" id="2606219"/>
    <lineage>
        <taxon>Bacteria</taxon>
        <taxon>Bacillati</taxon>
        <taxon>Bacillota</taxon>
        <taxon>Bacilli</taxon>
        <taxon>Bacillales</taxon>
        <taxon>Paenibacillaceae</taxon>
        <taxon>Paenibacillus</taxon>
    </lineage>
</organism>
<dbReference type="GO" id="GO:0009986">
    <property type="term" value="C:cell surface"/>
    <property type="evidence" value="ECO:0007669"/>
    <property type="project" value="UniProtKB-SubCell"/>
</dbReference>
<proteinExistence type="predicted"/>
<sequence>MRRFVDFAREERGLSLVELIAALSILSLVMGTIYSVITFGFTAYNKVNVENSLRDEADILMSSVMTQLYTYGPEYVSNIVNENGIELSRTTQPNNVVIPSKQIKIANSSLYIADSSAPIETGKVDNLKSALLNGSSIQLDCGNASACRDGLIRITLVLEQEDQKHIKHQLKMESRFGF</sequence>
<keyword evidence="3" id="KW-1133">Transmembrane helix</keyword>
<name>A0A6L8VDD6_9BACL</name>
<evidence type="ECO:0000256" key="1">
    <source>
        <dbReference type="ARBA" id="ARBA00004241"/>
    </source>
</evidence>
<evidence type="ECO:0000256" key="2">
    <source>
        <dbReference type="ARBA" id="ARBA00023287"/>
    </source>
</evidence>
<dbReference type="RefSeq" id="WP_161411965.1">
    <property type="nucleotide sequence ID" value="NZ_WTUZ01000040.1"/>
</dbReference>
<dbReference type="AlphaFoldDB" id="A0A6L8VDD6"/>
<keyword evidence="3" id="KW-0812">Transmembrane</keyword>
<gene>
    <name evidence="4" type="ORF">GQF01_35050</name>
</gene>
<protein>
    <submittedName>
        <fullName evidence="4">Prepilin-type N-terminal cleavage/methylation domain-containing protein</fullName>
    </submittedName>
</protein>
<dbReference type="PROSITE" id="PS00409">
    <property type="entry name" value="PROKAR_NTER_METHYL"/>
    <property type="match status" value="1"/>
</dbReference>
<evidence type="ECO:0000313" key="4">
    <source>
        <dbReference type="EMBL" id="MZQ87349.1"/>
    </source>
</evidence>
<keyword evidence="3" id="KW-0472">Membrane</keyword>
<dbReference type="NCBIfam" id="TIGR02532">
    <property type="entry name" value="IV_pilin_GFxxxE"/>
    <property type="match status" value="1"/>
</dbReference>
<dbReference type="Pfam" id="PF07963">
    <property type="entry name" value="N_methyl"/>
    <property type="match status" value="1"/>
</dbReference>
<reference evidence="4 5" key="1">
    <citation type="submission" date="2019-12" db="EMBL/GenBank/DDBJ databases">
        <title>Paenibacillus sp. nov. sp. isolated from soil.</title>
        <authorList>
            <person name="Kim J."/>
            <person name="Jeong S.E."/>
            <person name="Jung H.S."/>
            <person name="Jeon C.O."/>
        </authorList>
    </citation>
    <scope>NUCLEOTIDE SEQUENCE [LARGE SCALE GENOMIC DNA]</scope>
    <source>
        <strain evidence="4 5">5J-6</strain>
    </source>
</reference>
<accession>A0A6L8VDD6</accession>
<evidence type="ECO:0000256" key="3">
    <source>
        <dbReference type="SAM" id="Phobius"/>
    </source>
</evidence>